<dbReference type="Pfam" id="PF13578">
    <property type="entry name" value="Methyltransf_24"/>
    <property type="match status" value="1"/>
</dbReference>
<dbReference type="KEGG" id="gax:Pan161_59520"/>
<dbReference type="InterPro" id="IPR002495">
    <property type="entry name" value="Glyco_trans_8"/>
</dbReference>
<evidence type="ECO:0000313" key="2">
    <source>
        <dbReference type="EMBL" id="QDT94257.1"/>
    </source>
</evidence>
<dbReference type="PANTHER" id="PTHR11183">
    <property type="entry name" value="GLYCOGENIN SUBFAMILY MEMBER"/>
    <property type="match status" value="1"/>
</dbReference>
<dbReference type="InterPro" id="IPR029063">
    <property type="entry name" value="SAM-dependent_MTases_sf"/>
</dbReference>
<dbReference type="Gene3D" id="3.90.550.10">
    <property type="entry name" value="Spore Coat Polysaccharide Biosynthesis Protein SpsA, Chain A"/>
    <property type="match status" value="1"/>
</dbReference>
<keyword evidence="2" id="KW-0808">Transferase</keyword>
<protein>
    <submittedName>
        <fullName evidence="2">Glycosyl transferase family 8</fullName>
    </submittedName>
</protein>
<dbReference type="InterPro" id="IPR050587">
    <property type="entry name" value="GNT1/Glycosyltrans_8"/>
</dbReference>
<dbReference type="EMBL" id="CP036343">
    <property type="protein sequence ID" value="QDT94257.1"/>
    <property type="molecule type" value="Genomic_DNA"/>
</dbReference>
<dbReference type="InterPro" id="IPR029044">
    <property type="entry name" value="Nucleotide-diphossugar_trans"/>
</dbReference>
<dbReference type="GO" id="GO:0016757">
    <property type="term" value="F:glycosyltransferase activity"/>
    <property type="evidence" value="ECO:0007669"/>
    <property type="project" value="InterPro"/>
</dbReference>
<dbReference type="Pfam" id="PF01501">
    <property type="entry name" value="Glyco_transf_8"/>
    <property type="match status" value="1"/>
</dbReference>
<dbReference type="OrthoDB" id="292252at2"/>
<dbReference type="Gene3D" id="3.40.50.150">
    <property type="entry name" value="Vaccinia Virus protein VP39"/>
    <property type="match status" value="1"/>
</dbReference>
<organism evidence="2 3">
    <name type="scientific">Gimesia algae</name>
    <dbReference type="NCBI Taxonomy" id="2527971"/>
    <lineage>
        <taxon>Bacteria</taxon>
        <taxon>Pseudomonadati</taxon>
        <taxon>Planctomycetota</taxon>
        <taxon>Planctomycetia</taxon>
        <taxon>Planctomycetales</taxon>
        <taxon>Planctomycetaceae</taxon>
        <taxon>Gimesia</taxon>
    </lineage>
</organism>
<evidence type="ECO:0000256" key="1">
    <source>
        <dbReference type="SAM" id="MobiDB-lite"/>
    </source>
</evidence>
<proteinExistence type="predicted"/>
<accession>A0A517VML5</accession>
<reference evidence="2 3" key="1">
    <citation type="submission" date="2019-02" db="EMBL/GenBank/DDBJ databases">
        <title>Deep-cultivation of Planctomycetes and their phenomic and genomic characterization uncovers novel biology.</title>
        <authorList>
            <person name="Wiegand S."/>
            <person name="Jogler M."/>
            <person name="Boedeker C."/>
            <person name="Pinto D."/>
            <person name="Vollmers J."/>
            <person name="Rivas-Marin E."/>
            <person name="Kohn T."/>
            <person name="Peeters S.H."/>
            <person name="Heuer A."/>
            <person name="Rast P."/>
            <person name="Oberbeckmann S."/>
            <person name="Bunk B."/>
            <person name="Jeske O."/>
            <person name="Meyerdierks A."/>
            <person name="Storesund J.E."/>
            <person name="Kallscheuer N."/>
            <person name="Luecker S."/>
            <person name="Lage O.M."/>
            <person name="Pohl T."/>
            <person name="Merkel B.J."/>
            <person name="Hornburger P."/>
            <person name="Mueller R.-W."/>
            <person name="Bruemmer F."/>
            <person name="Labrenz M."/>
            <person name="Spormann A.M."/>
            <person name="Op den Camp H."/>
            <person name="Overmann J."/>
            <person name="Amann R."/>
            <person name="Jetten M.S.M."/>
            <person name="Mascher T."/>
            <person name="Medema M.H."/>
            <person name="Devos D.P."/>
            <person name="Kaster A.-K."/>
            <person name="Ovreas L."/>
            <person name="Rohde M."/>
            <person name="Galperin M.Y."/>
            <person name="Jogler C."/>
        </authorList>
    </citation>
    <scope>NUCLEOTIDE SEQUENCE [LARGE SCALE GENOMIC DNA]</scope>
    <source>
        <strain evidence="2 3">Pan161</strain>
    </source>
</reference>
<dbReference type="RefSeq" id="WP_145232173.1">
    <property type="nucleotide sequence ID" value="NZ_CP036343.1"/>
</dbReference>
<keyword evidence="3" id="KW-1185">Reference proteome</keyword>
<sequence length="568" mass="65823">MTLTTGQKQQLCQTCTLKNPKTGKPYKRNYFCGKHGNEISTIIKSRPTCEGWGNEIKIEAPEVAIQKSAPEKKPAPQKPAKRPAGKYTDFVHKDEVGEFTADTLERSGKKPMDASTKPFVMPSFRYRNELGIYLNQLGLTGEIAEVGVFQCNFSQQIMKHWQGEKIHLVDIGFDQRQDVPRAEFHEMSSMDASHKFKDASLDAVYIDADHSFYGISDDLELWYDKVKPGGLFCGHDFINSYDLDVTGHQPVPLEEWPTRDIESLTYGVKVAVTRFARRRGLKIYHTAPDERGSPSWFIIKPHRFVTTLTENFIPGFIGLIQSMKEKGEIEFCFTVVEYEPISQKQKDIVNAMGIHVDWYPKELLGHFEFDRSSTDSPRMAWNLNKFLVWRLPHRGPMCYTDVDVLCLSSLRDLINLRPLSVTMMQSAIGHEPDHINKYRPSGVYPFNAGWFVFERSEQVYQECQEYARSYKGERIAFGDQVPMNDYWGTQRPDEVNFVDINWNISHWCLHHDYFELNWDHVKLLHFAHADKPWKDQPTFRWMEKGWALFKGFYERGILAANRKLKSGE</sequence>
<name>A0A517VML5_9PLAN</name>
<evidence type="ECO:0000313" key="3">
    <source>
        <dbReference type="Proteomes" id="UP000316855"/>
    </source>
</evidence>
<feature type="region of interest" description="Disordered" evidence="1">
    <location>
        <begin position="63"/>
        <end position="85"/>
    </location>
</feature>
<gene>
    <name evidence="2" type="ORF">Pan161_59520</name>
</gene>
<dbReference type="SUPFAM" id="SSF53335">
    <property type="entry name" value="S-adenosyl-L-methionine-dependent methyltransferases"/>
    <property type="match status" value="1"/>
</dbReference>
<dbReference type="Proteomes" id="UP000316855">
    <property type="component" value="Chromosome"/>
</dbReference>
<dbReference type="AlphaFoldDB" id="A0A517VML5"/>
<dbReference type="SUPFAM" id="SSF53448">
    <property type="entry name" value="Nucleotide-diphospho-sugar transferases"/>
    <property type="match status" value="1"/>
</dbReference>